<dbReference type="InterPro" id="IPR043159">
    <property type="entry name" value="Lectin_gal-bd_sf"/>
</dbReference>
<evidence type="ECO:0000313" key="6">
    <source>
        <dbReference type="Proteomes" id="UP000683360"/>
    </source>
</evidence>
<dbReference type="PANTHER" id="PTHR45964">
    <property type="entry name" value="WSCD FAMILY MEMBER CG9164"/>
    <property type="match status" value="1"/>
</dbReference>
<feature type="compositionally biased region" description="Polar residues" evidence="2">
    <location>
        <begin position="981"/>
        <end position="996"/>
    </location>
</feature>
<dbReference type="EMBL" id="CAJPWZ010000372">
    <property type="protein sequence ID" value="CAG2191847.1"/>
    <property type="molecule type" value="Genomic_DNA"/>
</dbReference>
<keyword evidence="3" id="KW-0812">Transmembrane</keyword>
<evidence type="ECO:0000259" key="4">
    <source>
        <dbReference type="PROSITE" id="PS51212"/>
    </source>
</evidence>
<sequence>METNLTEILCEQQVVNLTCDEGTRINISEVNFGKKEDDLSLDTTLSRYANDTREIVRLLCNSHNTCHIDNSLNNFTGFLSPVPRKVGFTYRCEFEYYGCFADKSNFDLHDHGFLQRTNMSAKICYKECSKGNVTRQYFATEDGSHCVCGGIIGLSTLKQRKQKENKCETPCMSNENEMCGSKNRASVYVVKTDKQQIDSTYITQMNLHSCHYGSEMKDINIKSLEKSEYCNDLTDAAFSYTSTRDITDDSRYLKKYMKISYSCLEESNHPIGSVHSINGITSSYNSNTIKSVSVGPFYSVNARIIGGVIGAVILIVFLTLCLFKNKNRKKNGRPYTTARNGLEIPDKALLVMLSSNNPSSPGYESLQLNQTEFFEYAHTMVTEEQDLTDDEIINDHCLKQSANANKGVNHYESVEAANYSQYDKNSPSNQFSITFESVSNKSRFNSSNKIEALVPGGNIICEATIDNPYDTIDPDETGFRRSKYNASTSKLDNTINCEYLTQMECTGNAYAILDPKETGFYRSNYYKRDSQFKKNVHGEAPTQRESTCNAYGVLDPKETGFYRSNSYNSNSKLDQICHGEDLNQRESTGDAYAVLDPKETGFYRSNSYNSKSKLEKKSQCEDLTHRGGIANSYAELDPKEIGFYKSYSLGNELEKDFPGDDLNHKYHSTFDTYAILNPEETGYHGNEEEICKRACRTITVCEQASVKLLCINNSNIKITSVQIRPLKNPDNIETGIDYPVNNKNSTQHHIEGNGNECYCGNGEKLGKGPYVASSGCTTVCRSNRDDICGGPWRLSVYNINTDQHTVNDKFTNNLIDVNCSHNAGAKHIRVMIQNSACEYNESTRSKVHTLSTDKMYFDKDYCSLLENRVSCYEPLYATLNFSCVDYTYIVERNVRVDTRNNDEQNRTALECDMEVGSLSSMEAIIQPSGFLLQQGIDIEQHSHNIPLLSLNLIKCYVINYMLRLIFRLHLKASMENRKNKTNSSSTVHNTISSPVRPSSEELASYTDLQLQTAIRPYSILNTSNQQSNINRPNGNSKRNTSKGSSTSNDYEDIQHQSKKED</sequence>
<name>A0A8S3Q8F2_MYTED</name>
<feature type="compositionally biased region" description="Basic and acidic residues" evidence="2">
    <location>
        <begin position="1052"/>
        <end position="1061"/>
    </location>
</feature>
<evidence type="ECO:0000313" key="5">
    <source>
        <dbReference type="EMBL" id="CAG2191847.1"/>
    </source>
</evidence>
<gene>
    <name evidence="5" type="ORF">MEDL_7058</name>
</gene>
<keyword evidence="3" id="KW-1133">Transmembrane helix</keyword>
<feature type="domain" description="WSC" evidence="4">
    <location>
        <begin position="93"/>
        <end position="191"/>
    </location>
</feature>
<accession>A0A8S3Q8F2</accession>
<dbReference type="PROSITE" id="PS51212">
    <property type="entry name" value="WSC"/>
    <property type="match status" value="1"/>
</dbReference>
<dbReference type="PANTHER" id="PTHR45964:SF5">
    <property type="entry name" value="WSCD FAMILY MEMBER CG9164"/>
    <property type="match status" value="1"/>
</dbReference>
<keyword evidence="6" id="KW-1185">Reference proteome</keyword>
<dbReference type="SMART" id="SM00321">
    <property type="entry name" value="WSC"/>
    <property type="match status" value="1"/>
</dbReference>
<evidence type="ECO:0000256" key="3">
    <source>
        <dbReference type="SAM" id="Phobius"/>
    </source>
</evidence>
<dbReference type="Gene3D" id="2.60.120.740">
    <property type="match status" value="1"/>
</dbReference>
<dbReference type="InterPro" id="IPR051589">
    <property type="entry name" value="Sialate-O-sulfotransferase"/>
</dbReference>
<evidence type="ECO:0000256" key="2">
    <source>
        <dbReference type="SAM" id="MobiDB-lite"/>
    </source>
</evidence>
<dbReference type="Proteomes" id="UP000683360">
    <property type="component" value="Unassembled WGS sequence"/>
</dbReference>
<feature type="region of interest" description="Disordered" evidence="2">
    <location>
        <begin position="977"/>
        <end position="1002"/>
    </location>
</feature>
<dbReference type="OrthoDB" id="10349511at2759"/>
<comment type="caution">
    <text evidence="5">The sequence shown here is derived from an EMBL/GenBank/DDBJ whole genome shotgun (WGS) entry which is preliminary data.</text>
</comment>
<proteinExistence type="predicted"/>
<feature type="transmembrane region" description="Helical" evidence="3">
    <location>
        <begin position="304"/>
        <end position="323"/>
    </location>
</feature>
<feature type="region of interest" description="Disordered" evidence="2">
    <location>
        <begin position="1021"/>
        <end position="1061"/>
    </location>
</feature>
<protein>
    <recommendedName>
        <fullName evidence="4">WSC domain-containing protein</fullName>
    </recommendedName>
</protein>
<keyword evidence="3" id="KW-0472">Membrane</keyword>
<dbReference type="AlphaFoldDB" id="A0A8S3Q8F2"/>
<dbReference type="InterPro" id="IPR002889">
    <property type="entry name" value="WSC_carb-bd"/>
</dbReference>
<feature type="compositionally biased region" description="Polar residues" evidence="2">
    <location>
        <begin position="1021"/>
        <end position="1048"/>
    </location>
</feature>
<dbReference type="CDD" id="cd22823">
    <property type="entry name" value="Gal_Rha_Lectin"/>
    <property type="match status" value="1"/>
</dbReference>
<dbReference type="Pfam" id="PF01822">
    <property type="entry name" value="WSC"/>
    <property type="match status" value="1"/>
</dbReference>
<organism evidence="5 6">
    <name type="scientific">Mytilus edulis</name>
    <name type="common">Blue mussel</name>
    <dbReference type="NCBI Taxonomy" id="6550"/>
    <lineage>
        <taxon>Eukaryota</taxon>
        <taxon>Metazoa</taxon>
        <taxon>Spiralia</taxon>
        <taxon>Lophotrochozoa</taxon>
        <taxon>Mollusca</taxon>
        <taxon>Bivalvia</taxon>
        <taxon>Autobranchia</taxon>
        <taxon>Pteriomorphia</taxon>
        <taxon>Mytilida</taxon>
        <taxon>Mytiloidea</taxon>
        <taxon>Mytilidae</taxon>
        <taxon>Mytilinae</taxon>
        <taxon>Mytilus</taxon>
    </lineage>
</organism>
<evidence type="ECO:0000256" key="1">
    <source>
        <dbReference type="ARBA" id="ARBA00022737"/>
    </source>
</evidence>
<reference evidence="5" key="1">
    <citation type="submission" date="2021-03" db="EMBL/GenBank/DDBJ databases">
        <authorList>
            <person name="Bekaert M."/>
        </authorList>
    </citation>
    <scope>NUCLEOTIDE SEQUENCE</scope>
</reference>
<keyword evidence="1" id="KW-0677">Repeat</keyword>